<name>A0A8T1V2Z8_9STRA</name>
<gene>
    <name evidence="1" type="ORF">JG687_00001089</name>
</gene>
<accession>A0A8T1V2Z8</accession>
<dbReference type="AlphaFoldDB" id="A0A8T1V2Z8"/>
<reference evidence="1" key="1">
    <citation type="submission" date="2021-01" db="EMBL/GenBank/DDBJ databases">
        <title>Phytophthora aleatoria, a newly-described species from Pinus radiata is distinct from Phytophthora cactorum isolates based on comparative genomics.</title>
        <authorList>
            <person name="Mcdougal R."/>
            <person name="Panda P."/>
            <person name="Williams N."/>
            <person name="Studholme D.J."/>
        </authorList>
    </citation>
    <scope>NUCLEOTIDE SEQUENCE</scope>
    <source>
        <strain evidence="1">NZFS 3830</strain>
    </source>
</reference>
<comment type="caution">
    <text evidence="1">The sequence shown here is derived from an EMBL/GenBank/DDBJ whole genome shotgun (WGS) entry which is preliminary data.</text>
</comment>
<evidence type="ECO:0000313" key="2">
    <source>
        <dbReference type="Proteomes" id="UP000688947"/>
    </source>
</evidence>
<organism evidence="1 2">
    <name type="scientific">Phytophthora cactorum</name>
    <dbReference type="NCBI Taxonomy" id="29920"/>
    <lineage>
        <taxon>Eukaryota</taxon>
        <taxon>Sar</taxon>
        <taxon>Stramenopiles</taxon>
        <taxon>Oomycota</taxon>
        <taxon>Peronosporomycetes</taxon>
        <taxon>Peronosporales</taxon>
        <taxon>Peronosporaceae</taxon>
        <taxon>Phytophthora</taxon>
    </lineage>
</organism>
<evidence type="ECO:0000313" key="1">
    <source>
        <dbReference type="EMBL" id="KAG6973096.1"/>
    </source>
</evidence>
<dbReference type="EMBL" id="JAENGZ010000025">
    <property type="protein sequence ID" value="KAG6973096.1"/>
    <property type="molecule type" value="Genomic_DNA"/>
</dbReference>
<dbReference type="Proteomes" id="UP000688947">
    <property type="component" value="Unassembled WGS sequence"/>
</dbReference>
<proteinExistence type="predicted"/>
<sequence>MMTILKVGGRPAHEGFEFGPTHPLFETHRNFLRAKQLSPIFGGPPPPTWTKNIGNAKDAKKRDEFARYLLCTFTLWNSQGQVTQRVSCTRM</sequence>
<protein>
    <submittedName>
        <fullName evidence="1">Uncharacterized protein</fullName>
    </submittedName>
</protein>